<dbReference type="InterPro" id="IPR029489">
    <property type="entry name" value="OGT/SEC/SPY_C"/>
</dbReference>
<dbReference type="AlphaFoldDB" id="A0A178MKZ8"/>
<evidence type="ECO:0000313" key="7">
    <source>
        <dbReference type="Proteomes" id="UP000078543"/>
    </source>
</evidence>
<dbReference type="GO" id="GO:0016740">
    <property type="term" value="F:transferase activity"/>
    <property type="evidence" value="ECO:0007669"/>
    <property type="project" value="UniProtKB-KW"/>
</dbReference>
<dbReference type="EMBL" id="LWQU01000157">
    <property type="protein sequence ID" value="OAN48725.1"/>
    <property type="molecule type" value="Genomic_DNA"/>
</dbReference>
<accession>A0A178MKZ8</accession>
<evidence type="ECO:0000256" key="1">
    <source>
        <dbReference type="ARBA" id="ARBA00004922"/>
    </source>
</evidence>
<feature type="domain" description="O-GlcNAc transferase C-terminal" evidence="5">
    <location>
        <begin position="1"/>
        <end position="144"/>
    </location>
</feature>
<dbReference type="Gene3D" id="3.40.50.2000">
    <property type="entry name" value="Glycogen Phosphorylase B"/>
    <property type="match status" value="1"/>
</dbReference>
<keyword evidence="4" id="KW-0802">TPR repeat</keyword>
<evidence type="ECO:0000256" key="2">
    <source>
        <dbReference type="ARBA" id="ARBA00022679"/>
    </source>
</evidence>
<dbReference type="Proteomes" id="UP000078543">
    <property type="component" value="Unassembled WGS sequence"/>
</dbReference>
<comment type="pathway">
    <text evidence="1">Protein modification; protein glycosylation.</text>
</comment>
<evidence type="ECO:0000259" key="5">
    <source>
        <dbReference type="Pfam" id="PF13844"/>
    </source>
</evidence>
<evidence type="ECO:0000256" key="3">
    <source>
        <dbReference type="ARBA" id="ARBA00022737"/>
    </source>
</evidence>
<comment type="caution">
    <text evidence="6">The sequence shown here is derived from an EMBL/GenBank/DDBJ whole genome shotgun (WGS) entry which is preliminary data.</text>
</comment>
<keyword evidence="3" id="KW-0677">Repeat</keyword>
<reference evidence="6 7" key="1">
    <citation type="submission" date="2016-04" db="EMBL/GenBank/DDBJ databases">
        <title>Draft genome sequence of freshwater magnetotactic bacteria Magnetospirillum marisnigri SP-1 and Magnetospirillum moscoviense BB-1.</title>
        <authorList>
            <person name="Koziaeva V."/>
            <person name="Dziuba M.V."/>
            <person name="Ivanov T.M."/>
            <person name="Kuznetsov B."/>
            <person name="Grouzdev D.S."/>
        </authorList>
    </citation>
    <scope>NUCLEOTIDE SEQUENCE [LARGE SCALE GENOMIC DNA]</scope>
    <source>
        <strain evidence="6 7">BB-1</strain>
    </source>
</reference>
<protein>
    <recommendedName>
        <fullName evidence="5">O-GlcNAc transferase C-terminal domain-containing protein</fullName>
    </recommendedName>
</protein>
<dbReference type="PANTHER" id="PTHR44998:SF1">
    <property type="entry name" value="UDP-N-ACETYLGLUCOSAMINE--PEPTIDE N-ACETYLGLUCOSAMINYLTRANSFERASE 110 KDA SUBUNIT"/>
    <property type="match status" value="1"/>
</dbReference>
<dbReference type="Pfam" id="PF13844">
    <property type="entry name" value="Glyco_transf_41"/>
    <property type="match status" value="1"/>
</dbReference>
<evidence type="ECO:0000256" key="4">
    <source>
        <dbReference type="ARBA" id="ARBA00022803"/>
    </source>
</evidence>
<evidence type="ECO:0000313" key="6">
    <source>
        <dbReference type="EMBL" id="OAN48725.1"/>
    </source>
</evidence>
<dbReference type="PANTHER" id="PTHR44998">
    <property type="match status" value="1"/>
</dbReference>
<gene>
    <name evidence="6" type="ORF">A6A05_14770</name>
</gene>
<organism evidence="6 7">
    <name type="scientific">Magnetospirillum moscoviense</name>
    <dbReference type="NCBI Taxonomy" id="1437059"/>
    <lineage>
        <taxon>Bacteria</taxon>
        <taxon>Pseudomonadati</taxon>
        <taxon>Pseudomonadota</taxon>
        <taxon>Alphaproteobacteria</taxon>
        <taxon>Rhodospirillales</taxon>
        <taxon>Rhodospirillaceae</taxon>
        <taxon>Magnetospirillum</taxon>
    </lineage>
</organism>
<name>A0A178MKZ8_9PROT</name>
<dbReference type="STRING" id="1437059.A6A05_14770"/>
<keyword evidence="2" id="KW-0808">Transferase</keyword>
<sequence length="168" mass="18603">MWLLESTPTATANLVREAQSCDIAPERRVFAPRLPLDQHLARHRLADLFLDTLPCNAHTTASDALWAGLPVLTCRGEAFAGRVATSLLHAIGLPRLVTASLDEYEDQAKTLAARPDLLADIRRQLAENRLSHPLFDIGRFTANLEEAYGEMWRRWCEGQAVEAFAVGG</sequence>
<keyword evidence="7" id="KW-1185">Reference proteome</keyword>
<proteinExistence type="predicted"/>